<evidence type="ECO:0000256" key="8">
    <source>
        <dbReference type="RuleBase" id="RU060637"/>
    </source>
</evidence>
<keyword evidence="2 8" id="KW-0796">Tight junction</keyword>
<organism evidence="9 10">
    <name type="scientific">Electrophorus electricus</name>
    <name type="common">Electric eel</name>
    <name type="synonym">Gymnotus electricus</name>
    <dbReference type="NCBI Taxonomy" id="8005"/>
    <lineage>
        <taxon>Eukaryota</taxon>
        <taxon>Metazoa</taxon>
        <taxon>Chordata</taxon>
        <taxon>Craniata</taxon>
        <taxon>Vertebrata</taxon>
        <taxon>Euteleostomi</taxon>
        <taxon>Actinopterygii</taxon>
        <taxon>Neopterygii</taxon>
        <taxon>Teleostei</taxon>
        <taxon>Ostariophysi</taxon>
        <taxon>Gymnotiformes</taxon>
        <taxon>Gymnotoidei</taxon>
        <taxon>Gymnotidae</taxon>
        <taxon>Electrophorus</taxon>
    </lineage>
</organism>
<evidence type="ECO:0000256" key="2">
    <source>
        <dbReference type="ARBA" id="ARBA00022427"/>
    </source>
</evidence>
<evidence type="ECO:0000256" key="1">
    <source>
        <dbReference type="ARBA" id="ARBA00008295"/>
    </source>
</evidence>
<dbReference type="PROSITE" id="PS01346">
    <property type="entry name" value="CLAUDIN"/>
    <property type="match status" value="1"/>
</dbReference>
<name>A0A4W4EEG7_ELEEL</name>
<protein>
    <recommendedName>
        <fullName evidence="8">Claudin</fullName>
    </recommendedName>
</protein>
<dbReference type="Gene3D" id="1.20.140.150">
    <property type="match status" value="1"/>
</dbReference>
<evidence type="ECO:0000256" key="4">
    <source>
        <dbReference type="ARBA" id="ARBA00022692"/>
    </source>
</evidence>
<dbReference type="GO" id="GO:0005198">
    <property type="term" value="F:structural molecule activity"/>
    <property type="evidence" value="ECO:0007669"/>
    <property type="project" value="InterPro"/>
</dbReference>
<keyword evidence="4 8" id="KW-0812">Transmembrane</keyword>
<feature type="transmembrane region" description="Helical" evidence="8">
    <location>
        <begin position="184"/>
        <end position="204"/>
    </location>
</feature>
<keyword evidence="10" id="KW-1185">Reference proteome</keyword>
<reference evidence="10" key="2">
    <citation type="journal article" date="2017" name="Sci. Adv.">
        <title>A tail of two voltages: Proteomic comparison of the three electric organs of the electric eel.</title>
        <authorList>
            <person name="Traeger L.L."/>
            <person name="Sabat G."/>
            <person name="Barrett-Wilt G.A."/>
            <person name="Wells G.B."/>
            <person name="Sussman M.R."/>
        </authorList>
    </citation>
    <scope>NUCLEOTIDE SEQUENCE [LARGE SCALE GENOMIC DNA]</scope>
</reference>
<comment type="similarity">
    <text evidence="1 8">Belongs to the claudin family.</text>
</comment>
<evidence type="ECO:0000256" key="6">
    <source>
        <dbReference type="ARBA" id="ARBA00022989"/>
    </source>
</evidence>
<reference evidence="9" key="4">
    <citation type="submission" date="2025-08" db="UniProtKB">
        <authorList>
            <consortium name="Ensembl"/>
        </authorList>
    </citation>
    <scope>IDENTIFICATION</scope>
</reference>
<comment type="subcellular location">
    <subcellularLocation>
        <location evidence="8">Cell junction</location>
        <location evidence="8">Tight junction</location>
    </subcellularLocation>
    <subcellularLocation>
        <location evidence="8">Cell membrane</location>
        <topology evidence="8">Multi-pass membrane protein</topology>
    </subcellularLocation>
</comment>
<evidence type="ECO:0000256" key="5">
    <source>
        <dbReference type="ARBA" id="ARBA00022949"/>
    </source>
</evidence>
<dbReference type="AlphaFoldDB" id="A0A4W4EEG7"/>
<reference evidence="10" key="1">
    <citation type="journal article" date="2014" name="Science">
        <title>Nonhuman genetics. Genomic basis for the convergent evolution of electric organs.</title>
        <authorList>
            <person name="Gallant J.R."/>
            <person name="Traeger L.L."/>
            <person name="Volkening J.D."/>
            <person name="Moffett H."/>
            <person name="Chen P.H."/>
            <person name="Novina C.D."/>
            <person name="Phillips G.N.Jr."/>
            <person name="Anand R."/>
            <person name="Wells G.B."/>
            <person name="Pinch M."/>
            <person name="Guth R."/>
            <person name="Unguez G.A."/>
            <person name="Albert J.S."/>
            <person name="Zakon H.H."/>
            <person name="Samanta M.P."/>
            <person name="Sussman M.R."/>
        </authorList>
    </citation>
    <scope>NUCLEOTIDE SEQUENCE [LARGE SCALE GENOMIC DNA]</scope>
</reference>
<evidence type="ECO:0000313" key="10">
    <source>
        <dbReference type="Proteomes" id="UP000314983"/>
    </source>
</evidence>
<feature type="transmembrane region" description="Helical" evidence="8">
    <location>
        <begin position="94"/>
        <end position="113"/>
    </location>
</feature>
<accession>A0A4W4EEG7</accession>
<evidence type="ECO:0000256" key="7">
    <source>
        <dbReference type="ARBA" id="ARBA00023136"/>
    </source>
</evidence>
<dbReference type="PRINTS" id="PR01077">
    <property type="entry name" value="CLAUDIN"/>
</dbReference>
<evidence type="ECO:0000313" key="9">
    <source>
        <dbReference type="Ensembl" id="ENSEEEP00000010481.2"/>
    </source>
</evidence>
<dbReference type="Ensembl" id="ENSEEET00000010603.2">
    <property type="protein sequence ID" value="ENSEEEP00000010481.2"/>
    <property type="gene ID" value="ENSEEEG00000005306.2"/>
</dbReference>
<dbReference type="OMA" id="IGVRCWT"/>
<dbReference type="InterPro" id="IPR017974">
    <property type="entry name" value="Claudin_CS"/>
</dbReference>
<keyword evidence="5 8" id="KW-0965">Cell junction</keyword>
<dbReference type="GO" id="GO:0005886">
    <property type="term" value="C:plasma membrane"/>
    <property type="evidence" value="ECO:0007669"/>
    <property type="project" value="UniProtKB-SubCell"/>
</dbReference>
<sequence>MHTPASMVTGIVFAPLGLVLLFTAAITPQWREGQAWLGGARQAVGGAKGRELLLLRSDGLWESCLQVANSELRECWPASGPYQRDARVRAARTLILSSLFLCGTGVVLASVGIRCWTDAPLRNVAAGGGLLVALSGLLSLAALGVYTRHLSELGVELASTVSGFQGLDVHKMPSLSLRPAGSLYFAWVGAWVQVLGGVALLCGVRRPRCPARTHAERAEAYEVNC</sequence>
<reference evidence="9" key="3">
    <citation type="submission" date="2020-05" db="EMBL/GenBank/DDBJ databases">
        <title>Electrophorus electricus (electric eel) genome, fEleEle1, primary haplotype.</title>
        <authorList>
            <person name="Myers G."/>
            <person name="Meyer A."/>
            <person name="Fedrigo O."/>
            <person name="Formenti G."/>
            <person name="Rhie A."/>
            <person name="Tracey A."/>
            <person name="Sims Y."/>
            <person name="Jarvis E.D."/>
        </authorList>
    </citation>
    <scope>NUCLEOTIDE SEQUENCE [LARGE SCALE GENOMIC DNA]</scope>
</reference>
<proteinExistence type="inferred from homology"/>
<keyword evidence="7 8" id="KW-0472">Membrane</keyword>
<dbReference type="Proteomes" id="UP000314983">
    <property type="component" value="Chromosome 13"/>
</dbReference>
<dbReference type="GeneTree" id="ENSGT00940000166510"/>
<evidence type="ECO:0000256" key="3">
    <source>
        <dbReference type="ARBA" id="ARBA00022475"/>
    </source>
</evidence>
<dbReference type="Pfam" id="PF00822">
    <property type="entry name" value="PMP22_Claudin"/>
    <property type="match status" value="1"/>
</dbReference>
<dbReference type="GO" id="GO:0005923">
    <property type="term" value="C:bicellular tight junction"/>
    <property type="evidence" value="ECO:0007669"/>
    <property type="project" value="UniProtKB-SubCell"/>
</dbReference>
<dbReference type="InterPro" id="IPR006187">
    <property type="entry name" value="Claudin"/>
</dbReference>
<gene>
    <name evidence="9" type="primary">cldn23l</name>
</gene>
<dbReference type="PANTHER" id="PTHR12002">
    <property type="entry name" value="CLAUDIN"/>
    <property type="match status" value="1"/>
</dbReference>
<dbReference type="STRING" id="8005.ENSEEEP00000010481"/>
<feature type="transmembrane region" description="Helical" evidence="8">
    <location>
        <begin position="125"/>
        <end position="146"/>
    </location>
</feature>
<keyword evidence="6 8" id="KW-1133">Transmembrane helix</keyword>
<keyword evidence="3 8" id="KW-1003">Cell membrane</keyword>
<reference evidence="9" key="5">
    <citation type="submission" date="2025-09" db="UniProtKB">
        <authorList>
            <consortium name="Ensembl"/>
        </authorList>
    </citation>
    <scope>IDENTIFICATION</scope>
</reference>
<dbReference type="InterPro" id="IPR004031">
    <property type="entry name" value="PMP22/EMP/MP20/Claudin"/>
</dbReference>
<feature type="transmembrane region" description="Helical" evidence="8">
    <location>
        <begin position="7"/>
        <end position="27"/>
    </location>
</feature>
<comment type="function">
    <text evidence="8">Claudins function as major constituents of the tight junction complexes that regulate the permeability of epithelia.</text>
</comment>